<feature type="coiled-coil region" evidence="1">
    <location>
        <begin position="329"/>
        <end position="385"/>
    </location>
</feature>
<dbReference type="Proteomes" id="UP000678499">
    <property type="component" value="Unassembled WGS sequence"/>
</dbReference>
<dbReference type="AlphaFoldDB" id="A0A7R9BPK5"/>
<reference evidence="3" key="1">
    <citation type="submission" date="2020-11" db="EMBL/GenBank/DDBJ databases">
        <authorList>
            <person name="Tran Van P."/>
        </authorList>
    </citation>
    <scope>NUCLEOTIDE SEQUENCE</scope>
</reference>
<name>A0A7R9BPK5_9CRUS</name>
<dbReference type="EMBL" id="CAJPEX010001405">
    <property type="protein sequence ID" value="CAG0919068.1"/>
    <property type="molecule type" value="Genomic_DNA"/>
</dbReference>
<feature type="region of interest" description="Disordered" evidence="2">
    <location>
        <begin position="1005"/>
        <end position="1028"/>
    </location>
</feature>
<organism evidence="3">
    <name type="scientific">Notodromas monacha</name>
    <dbReference type="NCBI Taxonomy" id="399045"/>
    <lineage>
        <taxon>Eukaryota</taxon>
        <taxon>Metazoa</taxon>
        <taxon>Ecdysozoa</taxon>
        <taxon>Arthropoda</taxon>
        <taxon>Crustacea</taxon>
        <taxon>Oligostraca</taxon>
        <taxon>Ostracoda</taxon>
        <taxon>Podocopa</taxon>
        <taxon>Podocopida</taxon>
        <taxon>Cypridocopina</taxon>
        <taxon>Cypridoidea</taxon>
        <taxon>Cyprididae</taxon>
        <taxon>Notodromas</taxon>
    </lineage>
</organism>
<feature type="coiled-coil region" evidence="1">
    <location>
        <begin position="747"/>
        <end position="904"/>
    </location>
</feature>
<feature type="compositionally biased region" description="Polar residues" evidence="2">
    <location>
        <begin position="1010"/>
        <end position="1021"/>
    </location>
</feature>
<feature type="compositionally biased region" description="Basic and acidic residues" evidence="2">
    <location>
        <begin position="936"/>
        <end position="946"/>
    </location>
</feature>
<protein>
    <submittedName>
        <fullName evidence="3">Uncharacterized protein</fullName>
    </submittedName>
</protein>
<feature type="region of interest" description="Disordered" evidence="2">
    <location>
        <begin position="1063"/>
        <end position="1092"/>
    </location>
</feature>
<feature type="region of interest" description="Disordered" evidence="2">
    <location>
        <begin position="906"/>
        <end position="925"/>
    </location>
</feature>
<dbReference type="EMBL" id="OA883442">
    <property type="protein sequence ID" value="CAD7278916.1"/>
    <property type="molecule type" value="Genomic_DNA"/>
</dbReference>
<evidence type="ECO:0000313" key="3">
    <source>
        <dbReference type="EMBL" id="CAD7278916.1"/>
    </source>
</evidence>
<evidence type="ECO:0000256" key="1">
    <source>
        <dbReference type="SAM" id="Coils"/>
    </source>
</evidence>
<evidence type="ECO:0000256" key="2">
    <source>
        <dbReference type="SAM" id="MobiDB-lite"/>
    </source>
</evidence>
<accession>A0A7R9BPK5</accession>
<gene>
    <name evidence="3" type="ORF">NMOB1V02_LOCUS6609</name>
</gene>
<feature type="region of interest" description="Disordered" evidence="2">
    <location>
        <begin position="936"/>
        <end position="971"/>
    </location>
</feature>
<proteinExistence type="predicted"/>
<keyword evidence="1" id="KW-0175">Coiled coil</keyword>
<sequence length="1092" mass="124149">MMSDVSDHEGEEGSSQLLRNELEKIEDFKLIAQAEAKSEYIVEKREGTIKQLISRKYETLLIERLRVLKEEIKWMRKEYDKRCSSAMTDLRWSVSLFLTNHLQSCKEPQSFHISNSFRRSVDQLLEDRKEQAAVDISIMNDITESMKTLKVQNREFPDRISNMNMLKQDMDDCFKTLNGLHEELDKISAITDERKKSILPSKIAKMEELIFLRHQQKTKARKSQIFAESRENVSKLHSEVEALRQSLTVKETLCDELRTQRNAKFRKLEDALNVQDPTVKNIENSGNEIYEQLQACKHGQNSLTASLKANETFRVSDEVLQLEDKSKQLDVLILEKSKLLSEMREMQSEAYALKEQALKAEGEENARKQIRLQELETKQKELEMRIDHVGVGPASEDNDCWSSTLSSTDDKFSNRCYAFLSSEKTRKLVNILEESRLSSLDAVQENMQNFNQLIESWKAILGFFGSSSTSFLNADDLNNPLENIFGKPSREELLAVLKVLDAQVGAKTEEIEAVLQNDGLHMWQCMEGVNELRFLWQSFVASGNGFQDLLRSAVEDAENFFGKIRAFEQVLDQPESCNVEPTNCSRAEWKSDSDVEEYSIAREKKLKDLRELRKTLSGFLNGVEENCLTAKLQFLTNGLLEKIASAELDLEQRNSQRRTLLVQIASEMERRQSLTNEKADRQNLCNDKFSQICAIKDGMRHLLENTRFLDAYDLNLEAVLSHDSPMFPNIDLMAVSSKQRQVSSDLKTELRKMILEKESNLKNLEAERNELFNSKESSDLQIEECCRKLEKLRSQLQLEKSKSLQSEVDQSRLNALTLKELQEEEKELKASSSSFSRKIMRINKQLAVKQRKLLEAKEAVKEKESDAKKKSELMQSVKQREARIKELKRSMEKAETLVKLMLEESSAAGSNSLQPAEAAAGGDTSWLKEEIERLKKQKVASHEAAHQETPILDASSAATAPTRRKRSASEGYSFRALFASDTSMDSVAEPPAAAAATTTTADKQLPAAEQVTSSTSVNQRGKVQRKEFARKKAPGFWDAVDPVEDSDLELPSPSVSDSIYFVNPDDPIQGGEEDPLGGESLSCEGSLYSLEK</sequence>
<evidence type="ECO:0000313" key="4">
    <source>
        <dbReference type="Proteomes" id="UP000678499"/>
    </source>
</evidence>
<keyword evidence="4" id="KW-1185">Reference proteome</keyword>